<dbReference type="Proteomes" id="UP000248340">
    <property type="component" value="Unassembled WGS sequence"/>
</dbReference>
<dbReference type="GeneID" id="37136967"/>
<dbReference type="VEuPathDB" id="FungiDB:BO82DRAFT_350701"/>
<dbReference type="Pfam" id="PF09507">
    <property type="entry name" value="CDC27"/>
    <property type="match status" value="1"/>
</dbReference>
<dbReference type="STRING" id="1448315.A0A319E496"/>
<proteinExistence type="predicted"/>
<feature type="compositionally biased region" description="Basic residues" evidence="1">
    <location>
        <begin position="82"/>
        <end position="100"/>
    </location>
</feature>
<evidence type="ECO:0000313" key="3">
    <source>
        <dbReference type="Proteomes" id="UP000248340"/>
    </source>
</evidence>
<feature type="compositionally biased region" description="Basic residues" evidence="1">
    <location>
        <begin position="33"/>
        <end position="42"/>
    </location>
</feature>
<dbReference type="EMBL" id="KZ821678">
    <property type="protein sequence ID" value="PYH85912.1"/>
    <property type="molecule type" value="Genomic_DNA"/>
</dbReference>
<protein>
    <submittedName>
        <fullName evidence="2">Uncharacterized protein</fullName>
    </submittedName>
</protein>
<evidence type="ECO:0000313" key="2">
    <source>
        <dbReference type="EMBL" id="PYH85912.1"/>
    </source>
</evidence>
<feature type="region of interest" description="Disordered" evidence="1">
    <location>
        <begin position="71"/>
        <end position="100"/>
    </location>
</feature>
<reference evidence="2 3" key="1">
    <citation type="submission" date="2016-12" db="EMBL/GenBank/DDBJ databases">
        <title>The genomes of Aspergillus section Nigri reveals drivers in fungal speciation.</title>
        <authorList>
            <consortium name="DOE Joint Genome Institute"/>
            <person name="Vesth T.C."/>
            <person name="Nybo J."/>
            <person name="Theobald S."/>
            <person name="Brandl J."/>
            <person name="Frisvad J.C."/>
            <person name="Nielsen K.F."/>
            <person name="Lyhne E.K."/>
            <person name="Kogle M.E."/>
            <person name="Kuo A."/>
            <person name="Riley R."/>
            <person name="Clum A."/>
            <person name="Nolan M."/>
            <person name="Lipzen A."/>
            <person name="Salamov A."/>
            <person name="Henrissat B."/>
            <person name="Wiebenga A."/>
            <person name="De Vries R.P."/>
            <person name="Grigoriev I.V."/>
            <person name="Mortensen U.H."/>
            <person name="Andersen M.R."/>
            <person name="Baker S.E."/>
        </authorList>
    </citation>
    <scope>NUCLEOTIDE SEQUENCE [LARGE SCALE GENOMIC DNA]</scope>
    <source>
        <strain evidence="2 3">CBS 121591</strain>
    </source>
</reference>
<accession>A0A319E496</accession>
<evidence type="ECO:0000256" key="1">
    <source>
        <dbReference type="SAM" id="MobiDB-lite"/>
    </source>
</evidence>
<feature type="region of interest" description="Disordered" evidence="1">
    <location>
        <begin position="1"/>
        <end position="47"/>
    </location>
</feature>
<sequence length="100" mass="11532">MPDAAPSPEEESNVIDQPPPKPAEPKEEVIVRAGRRRGRRQVMKKETVKDEEGYLGEIDLGAHFSRKRFTDYLGQSPSKSRAGSHFRRTNQHRRPRRSRP</sequence>
<gene>
    <name evidence="2" type="ORF">BO82DRAFT_350701</name>
</gene>
<dbReference type="RefSeq" id="XP_025496112.1">
    <property type="nucleotide sequence ID" value="XM_025634226.1"/>
</dbReference>
<organism evidence="2 3">
    <name type="scientific">Aspergillus uvarum CBS 121591</name>
    <dbReference type="NCBI Taxonomy" id="1448315"/>
    <lineage>
        <taxon>Eukaryota</taxon>
        <taxon>Fungi</taxon>
        <taxon>Dikarya</taxon>
        <taxon>Ascomycota</taxon>
        <taxon>Pezizomycotina</taxon>
        <taxon>Eurotiomycetes</taxon>
        <taxon>Eurotiomycetidae</taxon>
        <taxon>Eurotiales</taxon>
        <taxon>Aspergillaceae</taxon>
        <taxon>Aspergillus</taxon>
        <taxon>Aspergillus subgen. Circumdati</taxon>
    </lineage>
</organism>
<name>A0A319E496_9EURO</name>
<dbReference type="GO" id="GO:0043625">
    <property type="term" value="C:delta DNA polymerase complex"/>
    <property type="evidence" value="ECO:0007669"/>
    <property type="project" value="InterPro"/>
</dbReference>
<keyword evidence="3" id="KW-1185">Reference proteome</keyword>
<dbReference type="GO" id="GO:0006260">
    <property type="term" value="P:DNA replication"/>
    <property type="evidence" value="ECO:0007669"/>
    <property type="project" value="InterPro"/>
</dbReference>
<dbReference type="AlphaFoldDB" id="A0A319E496"/>
<dbReference type="InterPro" id="IPR019038">
    <property type="entry name" value="POLD3"/>
</dbReference>